<protein>
    <submittedName>
        <fullName evidence="1">Uncharacterized protein</fullName>
    </submittedName>
</protein>
<keyword evidence="2" id="KW-1185">Reference proteome</keyword>
<organism evidence="1 2">
    <name type="scientific">Caerostris darwini</name>
    <dbReference type="NCBI Taxonomy" id="1538125"/>
    <lineage>
        <taxon>Eukaryota</taxon>
        <taxon>Metazoa</taxon>
        <taxon>Ecdysozoa</taxon>
        <taxon>Arthropoda</taxon>
        <taxon>Chelicerata</taxon>
        <taxon>Arachnida</taxon>
        <taxon>Araneae</taxon>
        <taxon>Araneomorphae</taxon>
        <taxon>Entelegynae</taxon>
        <taxon>Araneoidea</taxon>
        <taxon>Araneidae</taxon>
        <taxon>Caerostris</taxon>
    </lineage>
</organism>
<comment type="caution">
    <text evidence="1">The sequence shown here is derived from an EMBL/GenBank/DDBJ whole genome shotgun (WGS) entry which is preliminary data.</text>
</comment>
<dbReference type="AlphaFoldDB" id="A0AAV4X2E6"/>
<accession>A0AAV4X2E6</accession>
<proteinExistence type="predicted"/>
<gene>
    <name evidence="1" type="ORF">CDAR_84371</name>
</gene>
<name>A0AAV4X2E6_9ARAC</name>
<dbReference type="EMBL" id="BPLQ01015456">
    <property type="protein sequence ID" value="GIY88216.1"/>
    <property type="molecule type" value="Genomic_DNA"/>
</dbReference>
<evidence type="ECO:0000313" key="2">
    <source>
        <dbReference type="Proteomes" id="UP001054837"/>
    </source>
</evidence>
<evidence type="ECO:0000313" key="1">
    <source>
        <dbReference type="EMBL" id="GIY88216.1"/>
    </source>
</evidence>
<dbReference type="Proteomes" id="UP001054837">
    <property type="component" value="Unassembled WGS sequence"/>
</dbReference>
<sequence>MKIVSAVGLNEDTTIKEINGNWHPNFICGRFLSPRIVVNTHLICSAHGHPTAPPHQPVDSIRKLQFSFTVQIVLAHGHPAAPPHHPEDSIRKLRFSSTVQISLGTPVAFPKGTPDGNFLMNAIQQVFLPPQDGIKVFRKWNKGAHFNLLR</sequence>
<reference evidence="1 2" key="1">
    <citation type="submission" date="2021-06" db="EMBL/GenBank/DDBJ databases">
        <title>Caerostris darwini draft genome.</title>
        <authorList>
            <person name="Kono N."/>
            <person name="Arakawa K."/>
        </authorList>
    </citation>
    <scope>NUCLEOTIDE SEQUENCE [LARGE SCALE GENOMIC DNA]</scope>
</reference>